<dbReference type="SMART" id="SM00382">
    <property type="entry name" value="AAA"/>
    <property type="match status" value="1"/>
</dbReference>
<dbReference type="PANTHER" id="PTHR24223">
    <property type="entry name" value="ATP-BINDING CASSETTE SUB-FAMILY C"/>
    <property type="match status" value="1"/>
</dbReference>
<dbReference type="InterPro" id="IPR050173">
    <property type="entry name" value="ABC_transporter_C-like"/>
</dbReference>
<dbReference type="CDD" id="cd03244">
    <property type="entry name" value="ABCC_MRP_domain2"/>
    <property type="match status" value="1"/>
</dbReference>
<keyword evidence="3" id="KW-0813">Transport</keyword>
<dbReference type="EMBL" id="JBHFFA010000007">
    <property type="protein sequence ID" value="KAL2613226.1"/>
    <property type="molecule type" value="Genomic_DNA"/>
</dbReference>
<dbReference type="InterPro" id="IPR036640">
    <property type="entry name" value="ABC1_TM_sf"/>
</dbReference>
<dbReference type="PROSITE" id="PS50893">
    <property type="entry name" value="ABC_TRANSPORTER_2"/>
    <property type="match status" value="1"/>
</dbReference>
<organism evidence="11 12">
    <name type="scientific">Riccia fluitans</name>
    <dbReference type="NCBI Taxonomy" id="41844"/>
    <lineage>
        <taxon>Eukaryota</taxon>
        <taxon>Viridiplantae</taxon>
        <taxon>Streptophyta</taxon>
        <taxon>Embryophyta</taxon>
        <taxon>Marchantiophyta</taxon>
        <taxon>Marchantiopsida</taxon>
        <taxon>Marchantiidae</taxon>
        <taxon>Marchantiales</taxon>
        <taxon>Ricciaceae</taxon>
        <taxon>Riccia</taxon>
    </lineage>
</organism>
<evidence type="ECO:0000256" key="1">
    <source>
        <dbReference type="ARBA" id="ARBA00004141"/>
    </source>
</evidence>
<reference evidence="11 12" key="1">
    <citation type="submission" date="2024-09" db="EMBL/GenBank/DDBJ databases">
        <title>Chromosome-scale assembly of Riccia fluitans.</title>
        <authorList>
            <person name="Paukszto L."/>
            <person name="Sawicki J."/>
            <person name="Karawczyk K."/>
            <person name="Piernik-Szablinska J."/>
            <person name="Szczecinska M."/>
            <person name="Mazdziarz M."/>
        </authorList>
    </citation>
    <scope>NUCLEOTIDE SEQUENCE [LARGE SCALE GENOMIC DNA]</scope>
    <source>
        <strain evidence="11">Rf_01</strain>
        <tissue evidence="11">Aerial parts of the thallus</tissue>
    </source>
</reference>
<evidence type="ECO:0000256" key="5">
    <source>
        <dbReference type="ARBA" id="ARBA00022741"/>
    </source>
</evidence>
<evidence type="ECO:0000313" key="12">
    <source>
        <dbReference type="Proteomes" id="UP001605036"/>
    </source>
</evidence>
<keyword evidence="6" id="KW-0067">ATP-binding</keyword>
<dbReference type="AlphaFoldDB" id="A0ABD1XZC7"/>
<evidence type="ECO:0000256" key="7">
    <source>
        <dbReference type="ARBA" id="ARBA00022989"/>
    </source>
</evidence>
<comment type="similarity">
    <text evidence="2">Belongs to the ABC transporter superfamily. ABCC family. Conjugate transporter (TC 3.A.1.208) subfamily.</text>
</comment>
<comment type="subcellular location">
    <subcellularLocation>
        <location evidence="1">Membrane</location>
        <topology evidence="1">Multi-pass membrane protein</topology>
    </subcellularLocation>
</comment>
<evidence type="ECO:0000256" key="3">
    <source>
        <dbReference type="ARBA" id="ARBA00022448"/>
    </source>
</evidence>
<evidence type="ECO:0000256" key="8">
    <source>
        <dbReference type="ARBA" id="ARBA00023136"/>
    </source>
</evidence>
<protein>
    <recommendedName>
        <fullName evidence="10">ABC transporter domain-containing protein</fullName>
    </recommendedName>
</protein>
<gene>
    <name evidence="11" type="ORF">R1flu_024918</name>
</gene>
<feature type="transmembrane region" description="Helical" evidence="9">
    <location>
        <begin position="158"/>
        <end position="179"/>
    </location>
</feature>
<name>A0ABD1XZC7_9MARC</name>
<evidence type="ECO:0000256" key="2">
    <source>
        <dbReference type="ARBA" id="ARBA00009726"/>
    </source>
</evidence>
<keyword evidence="8 9" id="KW-0472">Membrane</keyword>
<dbReference type="SUPFAM" id="SSF90123">
    <property type="entry name" value="ABC transporter transmembrane region"/>
    <property type="match status" value="1"/>
</dbReference>
<feature type="transmembrane region" description="Helical" evidence="9">
    <location>
        <begin position="115"/>
        <end position="146"/>
    </location>
</feature>
<dbReference type="Pfam" id="PF00005">
    <property type="entry name" value="ABC_tran"/>
    <property type="match status" value="1"/>
</dbReference>
<feature type="domain" description="ABC transporter" evidence="10">
    <location>
        <begin position="219"/>
        <end position="444"/>
    </location>
</feature>
<evidence type="ECO:0000259" key="10">
    <source>
        <dbReference type="PROSITE" id="PS50893"/>
    </source>
</evidence>
<dbReference type="InterPro" id="IPR003593">
    <property type="entry name" value="AAA+_ATPase"/>
</dbReference>
<comment type="caution">
    <text evidence="11">The sequence shown here is derived from an EMBL/GenBank/DDBJ whole genome shotgun (WGS) entry which is preliminary data.</text>
</comment>
<accession>A0ABD1XZC7</accession>
<dbReference type="SUPFAM" id="SSF52540">
    <property type="entry name" value="P-loop containing nucleoside triphosphate hydrolases"/>
    <property type="match status" value="1"/>
</dbReference>
<dbReference type="Gene3D" id="1.20.1560.10">
    <property type="entry name" value="ABC transporter type 1, transmembrane domain"/>
    <property type="match status" value="1"/>
</dbReference>
<evidence type="ECO:0000256" key="6">
    <source>
        <dbReference type="ARBA" id="ARBA00022840"/>
    </source>
</evidence>
<proteinExistence type="inferred from homology"/>
<dbReference type="FunFam" id="3.40.50.300:FF:000163">
    <property type="entry name" value="Multidrug resistance-associated protein member 4"/>
    <property type="match status" value="1"/>
</dbReference>
<dbReference type="InterPro" id="IPR003439">
    <property type="entry name" value="ABC_transporter-like_ATP-bd"/>
</dbReference>
<dbReference type="Gene3D" id="3.40.50.300">
    <property type="entry name" value="P-loop containing nucleotide triphosphate hydrolases"/>
    <property type="match status" value="1"/>
</dbReference>
<sequence>MNIAAYALQVGGDSWLSGGVTSVSQLAYVEIYALLTSGGVIAVLLQSLVTAFSGLATSQAFFETMLRNIMPAPMLFLTQHHSDESSAGYASLFQSHSSSDQTSIEVDLPNAVSTVIFNLVGLVGSLMVTCYVTPQMMFLMIPFAIVGLKLRGPGMAGLALTYAIGLNAVLTVLLANVSLTESKLVSVERINQYSDVTSEAPLVIEDRRPSVEWPNDGRIVLDKLQFRYRANAPLVLKGKSCVIEAREKVGVVGRTGSGKSTLVQALFRLEEPDGGSILIDGLDITTIGLSDLRSRMSVIPQEPAIFEGSLRSNLDPFDKHTDHEIWEALEKCLLADAVRISQGGDNWSVGEQQLLCLGRALLTRAKILVLDEATASVDITTDSTIQRAIREHAGNCTVLSVAQRIPSVINSDRVLVLDAGYLKENASHEILLSDTTSLFSKLVHEYGGRTGVQ</sequence>
<keyword evidence="7 9" id="KW-1133">Transmembrane helix</keyword>
<keyword evidence="12" id="KW-1185">Reference proteome</keyword>
<dbReference type="InterPro" id="IPR027417">
    <property type="entry name" value="P-loop_NTPase"/>
</dbReference>
<keyword evidence="5" id="KW-0547">Nucleotide-binding</keyword>
<keyword evidence="4 9" id="KW-0812">Transmembrane</keyword>
<evidence type="ECO:0000313" key="11">
    <source>
        <dbReference type="EMBL" id="KAL2613226.1"/>
    </source>
</evidence>
<evidence type="ECO:0000256" key="9">
    <source>
        <dbReference type="SAM" id="Phobius"/>
    </source>
</evidence>
<dbReference type="Proteomes" id="UP001605036">
    <property type="component" value="Unassembled WGS sequence"/>
</dbReference>
<dbReference type="PANTHER" id="PTHR24223:SF445">
    <property type="entry name" value="ATP-BINDING CASSETTE TRANSPORTER, SUBFAMILY C, MEMBER 4, SMABCC4"/>
    <property type="match status" value="1"/>
</dbReference>
<dbReference type="GO" id="GO:0016020">
    <property type="term" value="C:membrane"/>
    <property type="evidence" value="ECO:0007669"/>
    <property type="project" value="UniProtKB-SubCell"/>
</dbReference>
<feature type="transmembrane region" description="Helical" evidence="9">
    <location>
        <begin position="31"/>
        <end position="56"/>
    </location>
</feature>
<dbReference type="GO" id="GO:0005524">
    <property type="term" value="F:ATP binding"/>
    <property type="evidence" value="ECO:0007669"/>
    <property type="project" value="UniProtKB-KW"/>
</dbReference>
<evidence type="ECO:0000256" key="4">
    <source>
        <dbReference type="ARBA" id="ARBA00022692"/>
    </source>
</evidence>